<feature type="domain" description="PH" evidence="2">
    <location>
        <begin position="5"/>
        <end position="111"/>
    </location>
</feature>
<dbReference type="InterPro" id="IPR011993">
    <property type="entry name" value="PH-like_dom_sf"/>
</dbReference>
<keyword evidence="4" id="KW-1185">Reference proteome</keyword>
<organism evidence="3 4">
    <name type="scientific">Glossina morsitans morsitans</name>
    <name type="common">Savannah tsetse fly</name>
    <dbReference type="NCBI Taxonomy" id="37546"/>
    <lineage>
        <taxon>Eukaryota</taxon>
        <taxon>Metazoa</taxon>
        <taxon>Ecdysozoa</taxon>
        <taxon>Arthropoda</taxon>
        <taxon>Hexapoda</taxon>
        <taxon>Insecta</taxon>
        <taxon>Pterygota</taxon>
        <taxon>Neoptera</taxon>
        <taxon>Endopterygota</taxon>
        <taxon>Diptera</taxon>
        <taxon>Brachycera</taxon>
        <taxon>Muscomorpha</taxon>
        <taxon>Hippoboscoidea</taxon>
        <taxon>Glossinidae</taxon>
        <taxon>Glossina</taxon>
    </lineage>
</organism>
<evidence type="ECO:0000259" key="2">
    <source>
        <dbReference type="PROSITE" id="PS50003"/>
    </source>
</evidence>
<dbReference type="PROSITE" id="PS50003">
    <property type="entry name" value="PH_DOMAIN"/>
    <property type="match status" value="1"/>
</dbReference>
<dbReference type="VEuPathDB" id="VectorBase:GMOY004078"/>
<name>A0A1B0FJV9_GLOMM</name>
<proteinExistence type="predicted"/>
<dbReference type="Proteomes" id="UP000092444">
    <property type="component" value="Unassembled WGS sequence"/>
</dbReference>
<dbReference type="STRING" id="37546.A0A1B0FJV9"/>
<dbReference type="GO" id="GO:0051015">
    <property type="term" value="F:actin filament binding"/>
    <property type="evidence" value="ECO:0007669"/>
    <property type="project" value="TreeGrafter"/>
</dbReference>
<feature type="region of interest" description="Disordered" evidence="1">
    <location>
        <begin position="263"/>
        <end position="314"/>
    </location>
</feature>
<dbReference type="EMBL" id="CCAG010021205">
    <property type="status" value="NOT_ANNOTATED_CDS"/>
    <property type="molecule type" value="Genomic_DNA"/>
</dbReference>
<dbReference type="SUPFAM" id="SSF50729">
    <property type="entry name" value="PH domain-like"/>
    <property type="match status" value="1"/>
</dbReference>
<dbReference type="EnsemblMetazoa" id="GMOY004078-RA">
    <property type="protein sequence ID" value="GMOY004078-PA"/>
    <property type="gene ID" value="GMOY004078"/>
</dbReference>
<evidence type="ECO:0000313" key="4">
    <source>
        <dbReference type="Proteomes" id="UP000092444"/>
    </source>
</evidence>
<protein>
    <recommendedName>
        <fullName evidence="2">PH domain-containing protein</fullName>
    </recommendedName>
</protein>
<dbReference type="InterPro" id="IPR052223">
    <property type="entry name" value="Actin_Cytoskeleton_Reg"/>
</dbReference>
<feature type="compositionally biased region" description="Acidic residues" evidence="1">
    <location>
        <begin position="271"/>
        <end position="302"/>
    </location>
</feature>
<dbReference type="PANTHER" id="PTHR17271:SF1">
    <property type="entry name" value="PROTEIN OUTSPREAD"/>
    <property type="match status" value="1"/>
</dbReference>
<dbReference type="Gene3D" id="2.30.29.30">
    <property type="entry name" value="Pleckstrin-homology domain (PH domain)/Phosphotyrosine-binding domain (PTB)"/>
    <property type="match status" value="1"/>
</dbReference>
<dbReference type="PANTHER" id="PTHR17271">
    <property type="entry name" value="PLECKSTRIN HOMOLOGY PH DOMAIN-CONTAINING PROTEIN"/>
    <property type="match status" value="1"/>
</dbReference>
<dbReference type="EMBL" id="CCAG010021206">
    <property type="status" value="NOT_ANNOTATED_CDS"/>
    <property type="molecule type" value="Genomic_DNA"/>
</dbReference>
<feature type="region of interest" description="Disordered" evidence="1">
    <location>
        <begin position="176"/>
        <end position="198"/>
    </location>
</feature>
<dbReference type="InterPro" id="IPR001849">
    <property type="entry name" value="PH_domain"/>
</dbReference>
<dbReference type="AlphaFoldDB" id="A0A1B0FJV9"/>
<dbReference type="GO" id="GO:0015629">
    <property type="term" value="C:actin cytoskeleton"/>
    <property type="evidence" value="ECO:0007669"/>
    <property type="project" value="TreeGrafter"/>
</dbReference>
<dbReference type="SMART" id="SM00233">
    <property type="entry name" value="PH"/>
    <property type="match status" value="1"/>
</dbReference>
<evidence type="ECO:0000313" key="3">
    <source>
        <dbReference type="EnsemblMetazoa" id="GMOY004078-PA"/>
    </source>
</evidence>
<reference evidence="3" key="1">
    <citation type="submission" date="2020-05" db="UniProtKB">
        <authorList>
            <consortium name="EnsemblMetazoa"/>
        </authorList>
    </citation>
    <scope>IDENTIFICATION</scope>
    <source>
        <strain evidence="3">Yale</strain>
    </source>
</reference>
<accession>A0A1B0FJV9</accession>
<feature type="compositionally biased region" description="Low complexity" evidence="1">
    <location>
        <begin position="185"/>
        <end position="198"/>
    </location>
</feature>
<dbReference type="Pfam" id="PF00169">
    <property type="entry name" value="PH"/>
    <property type="match status" value="1"/>
</dbReference>
<dbReference type="EMBL" id="CCAG010021207">
    <property type="status" value="NOT_ANNOTATED_CDS"/>
    <property type="molecule type" value="Genomic_DNA"/>
</dbReference>
<evidence type="ECO:0000256" key="1">
    <source>
        <dbReference type="SAM" id="MobiDB-lite"/>
    </source>
</evidence>
<dbReference type="EMBL" id="CCAG010021204">
    <property type="status" value="NOT_ANNOTATED_CDS"/>
    <property type="molecule type" value="Genomic_DNA"/>
</dbReference>
<sequence length="337" mass="36911">QASRKVSKCGYLFVAPDWDFSNPLYRTKRWQRRWFVLYDDGELTYSVDEHPETVPQACIDMTKVLEVTTAEDVTGHINSIAVTGPDHVTFVKGTCSEESKWWLNILAAFPKSKGRHKRNATFPGTQATTILQSTNSDACSASNIARNRHNSYHKDTLTSTQSTGLIPTGLNLNKPSNFNVTEKNPISSSTSVTPTPTTITTTATTTTILRNSSNNGNSKLWSHNDVVVTTTAAATTEISTKQTTATKTSAGVSKTKHSLTTTTNTNTTVVVDDDDEDDGVETGEDDDDDEEDDEVDEDDEDANSTGEECHTKDTLTTAVTSVCDENNRNVVNEIKNR</sequence>